<dbReference type="InterPro" id="IPR001736">
    <property type="entry name" value="PLipase_D/transphosphatidylase"/>
</dbReference>
<evidence type="ECO:0000256" key="11">
    <source>
        <dbReference type="ARBA" id="ARBA00023264"/>
    </source>
</evidence>
<dbReference type="Pfam" id="PF13396">
    <property type="entry name" value="PLDc_N"/>
    <property type="match status" value="1"/>
</dbReference>
<evidence type="ECO:0000256" key="6">
    <source>
        <dbReference type="ARBA" id="ARBA00022737"/>
    </source>
</evidence>
<dbReference type="Proteomes" id="UP000316476">
    <property type="component" value="Unassembled WGS sequence"/>
</dbReference>
<keyword evidence="9 14" id="KW-0472">Membrane</keyword>
<evidence type="ECO:0000256" key="8">
    <source>
        <dbReference type="ARBA" id="ARBA00023098"/>
    </source>
</evidence>
<dbReference type="EMBL" id="SJPZ01000002">
    <property type="protein sequence ID" value="TWU62727.1"/>
    <property type="molecule type" value="Genomic_DNA"/>
</dbReference>
<keyword evidence="6" id="KW-0677">Repeat</keyword>
<keyword evidence="7 14" id="KW-1133">Transmembrane helix</keyword>
<keyword evidence="2" id="KW-1003">Cell membrane</keyword>
<feature type="domain" description="PLD phosphodiesterase" evidence="15">
    <location>
        <begin position="422"/>
        <end position="449"/>
    </location>
</feature>
<feature type="region of interest" description="Disordered" evidence="13">
    <location>
        <begin position="308"/>
        <end position="328"/>
    </location>
</feature>
<evidence type="ECO:0000256" key="7">
    <source>
        <dbReference type="ARBA" id="ARBA00022989"/>
    </source>
</evidence>
<dbReference type="PROSITE" id="PS50035">
    <property type="entry name" value="PLD"/>
    <property type="match status" value="2"/>
</dbReference>
<dbReference type="SUPFAM" id="SSF56024">
    <property type="entry name" value="Phospholipase D/nuclease"/>
    <property type="match status" value="2"/>
</dbReference>
<dbReference type="NCBIfam" id="TIGR04265">
    <property type="entry name" value="bac_cardiolipin"/>
    <property type="match status" value="1"/>
</dbReference>
<dbReference type="RefSeq" id="WP_231131366.1">
    <property type="nucleotide sequence ID" value="NZ_CP036319.1"/>
</dbReference>
<dbReference type="PANTHER" id="PTHR21248:SF22">
    <property type="entry name" value="PHOSPHOLIPASE D"/>
    <property type="match status" value="1"/>
</dbReference>
<feature type="transmembrane region" description="Helical" evidence="14">
    <location>
        <begin position="55"/>
        <end position="76"/>
    </location>
</feature>
<evidence type="ECO:0000313" key="17">
    <source>
        <dbReference type="Proteomes" id="UP000316476"/>
    </source>
</evidence>
<gene>
    <name evidence="16" type="primary">clsA</name>
    <name evidence="16" type="ORF">V7x_44630</name>
</gene>
<keyword evidence="11" id="KW-1208">Phospholipid metabolism</keyword>
<evidence type="ECO:0000256" key="12">
    <source>
        <dbReference type="NCBIfam" id="TIGR04265"/>
    </source>
</evidence>
<evidence type="ECO:0000256" key="13">
    <source>
        <dbReference type="SAM" id="MobiDB-lite"/>
    </source>
</evidence>
<evidence type="ECO:0000256" key="10">
    <source>
        <dbReference type="ARBA" id="ARBA00023209"/>
    </source>
</evidence>
<dbReference type="AlphaFoldDB" id="A0A5C6FL32"/>
<dbReference type="GO" id="GO:0032049">
    <property type="term" value="P:cardiolipin biosynthetic process"/>
    <property type="evidence" value="ECO:0007669"/>
    <property type="project" value="UniProtKB-UniRule"/>
</dbReference>
<comment type="caution">
    <text evidence="16">The sequence shown here is derived from an EMBL/GenBank/DDBJ whole genome shotgun (WGS) entry which is preliminary data.</text>
</comment>
<dbReference type="Gene3D" id="3.30.870.10">
    <property type="entry name" value="Endonuclease Chain A"/>
    <property type="match status" value="2"/>
</dbReference>
<dbReference type="EC" id="2.7.8.-" evidence="12"/>
<dbReference type="GO" id="GO:0005886">
    <property type="term" value="C:plasma membrane"/>
    <property type="evidence" value="ECO:0007669"/>
    <property type="project" value="UniProtKB-SubCell"/>
</dbReference>
<reference evidence="16 17" key="1">
    <citation type="submission" date="2019-02" db="EMBL/GenBank/DDBJ databases">
        <title>Deep-cultivation of Planctomycetes and their phenomic and genomic characterization uncovers novel biology.</title>
        <authorList>
            <person name="Wiegand S."/>
            <person name="Jogler M."/>
            <person name="Boedeker C."/>
            <person name="Pinto D."/>
            <person name="Vollmers J."/>
            <person name="Rivas-Marin E."/>
            <person name="Kohn T."/>
            <person name="Peeters S.H."/>
            <person name="Heuer A."/>
            <person name="Rast P."/>
            <person name="Oberbeckmann S."/>
            <person name="Bunk B."/>
            <person name="Jeske O."/>
            <person name="Meyerdierks A."/>
            <person name="Storesund J.E."/>
            <person name="Kallscheuer N."/>
            <person name="Luecker S."/>
            <person name="Lage O.M."/>
            <person name="Pohl T."/>
            <person name="Merkel B.J."/>
            <person name="Hornburger P."/>
            <person name="Mueller R.-W."/>
            <person name="Bruemmer F."/>
            <person name="Labrenz M."/>
            <person name="Spormann A.M."/>
            <person name="Op Den Camp H."/>
            <person name="Overmann J."/>
            <person name="Amann R."/>
            <person name="Jetten M.S.M."/>
            <person name="Mascher T."/>
            <person name="Medema M.H."/>
            <person name="Devos D.P."/>
            <person name="Kaster A.-K."/>
            <person name="Ovreas L."/>
            <person name="Rohde M."/>
            <person name="Galperin M.Y."/>
            <person name="Jogler C."/>
        </authorList>
    </citation>
    <scope>NUCLEOTIDE SEQUENCE [LARGE SCALE GENOMIC DNA]</scope>
    <source>
        <strain evidence="16 17">V7</strain>
    </source>
</reference>
<feature type="transmembrane region" description="Helical" evidence="14">
    <location>
        <begin position="22"/>
        <end position="43"/>
    </location>
</feature>
<dbReference type="GO" id="GO:0008808">
    <property type="term" value="F:cardiolipin synthase activity"/>
    <property type="evidence" value="ECO:0007669"/>
    <property type="project" value="UniProtKB-UniRule"/>
</dbReference>
<evidence type="ECO:0000256" key="9">
    <source>
        <dbReference type="ARBA" id="ARBA00023136"/>
    </source>
</evidence>
<name>A0A5C6FL32_9PLAN</name>
<evidence type="ECO:0000256" key="4">
    <source>
        <dbReference type="ARBA" id="ARBA00022679"/>
    </source>
</evidence>
<dbReference type="InterPro" id="IPR022924">
    <property type="entry name" value="Cardiolipin_synthase"/>
</dbReference>
<keyword evidence="8" id="KW-0443">Lipid metabolism</keyword>
<dbReference type="PANTHER" id="PTHR21248">
    <property type="entry name" value="CARDIOLIPIN SYNTHASE"/>
    <property type="match status" value="1"/>
</dbReference>
<evidence type="ECO:0000259" key="15">
    <source>
        <dbReference type="PROSITE" id="PS50035"/>
    </source>
</evidence>
<comment type="subcellular location">
    <subcellularLocation>
        <location evidence="1">Cell membrane</location>
        <topology evidence="1">Multi-pass membrane protein</topology>
    </subcellularLocation>
</comment>
<keyword evidence="3" id="KW-0444">Lipid biosynthesis</keyword>
<evidence type="ECO:0000256" key="2">
    <source>
        <dbReference type="ARBA" id="ARBA00022475"/>
    </source>
</evidence>
<dbReference type="SMART" id="SM00155">
    <property type="entry name" value="PLDc"/>
    <property type="match status" value="2"/>
</dbReference>
<evidence type="ECO:0000256" key="1">
    <source>
        <dbReference type="ARBA" id="ARBA00004651"/>
    </source>
</evidence>
<feature type="domain" description="PLD phosphodiesterase" evidence="15">
    <location>
        <begin position="234"/>
        <end position="261"/>
    </location>
</feature>
<dbReference type="InterPro" id="IPR025202">
    <property type="entry name" value="PLD-like_dom"/>
</dbReference>
<evidence type="ECO:0000256" key="14">
    <source>
        <dbReference type="SAM" id="Phobius"/>
    </source>
</evidence>
<keyword evidence="5 14" id="KW-0812">Transmembrane</keyword>
<keyword evidence="4 16" id="KW-0808">Transferase</keyword>
<proteinExistence type="predicted"/>
<keyword evidence="10" id="KW-0594">Phospholipid biosynthesis</keyword>
<sequence>MILADGGGLFPNNWITTEGPQWWLVAAPVLLLVIEAVGIATACHALRYVRTSQATVAWVVGLLTVPVLTIPLYWVFARNRFSGYREAIRRVGQRHRESVDAVRHELATESNTRSTALQTPLDHVADVLDTPISADNRFELLIDGDAFFDAVEQQIDSATDYVYCCFYIIRDDECGGRFAEALIRQAKAGRKVRLLYDEVGCAGLRRRYLNRLKDGGVDVRSFNTRQGPANRFQINFRNHRKLVVVDGTSAIIGGLNIGDEYRGVANWIDGWRDTAVAVVGPLARKVQAVFAGDYYWAAGLDLAEANWGPTSNDDAPPNRRDNGQQGKRGLAAVCATGPADHLPRASMMFAAAASIAKSRLWISTPYLVPDEAVMVALASAKARGVDVKILIPAVADHWAVYLAGFYYEHELAEMKIPVYRYKDGLLHQKCVLIDDDLVLIGSTNLDNRSLHLNFELMVAIEQADFVRDVHRMLVNDLKQCHGPEDRAQITRPWTSRLGTAIARLFSPIL</sequence>
<protein>
    <recommendedName>
        <fullName evidence="12">Cardiolipin synthase</fullName>
        <ecNumber evidence="12">2.7.8.-</ecNumber>
    </recommendedName>
</protein>
<evidence type="ECO:0000256" key="3">
    <source>
        <dbReference type="ARBA" id="ARBA00022516"/>
    </source>
</evidence>
<evidence type="ECO:0000313" key="16">
    <source>
        <dbReference type="EMBL" id="TWU62727.1"/>
    </source>
</evidence>
<organism evidence="16 17">
    <name type="scientific">Crateriforma conspicua</name>
    <dbReference type="NCBI Taxonomy" id="2527996"/>
    <lineage>
        <taxon>Bacteria</taxon>
        <taxon>Pseudomonadati</taxon>
        <taxon>Planctomycetota</taxon>
        <taxon>Planctomycetia</taxon>
        <taxon>Planctomycetales</taxon>
        <taxon>Planctomycetaceae</taxon>
        <taxon>Crateriforma</taxon>
    </lineage>
</organism>
<accession>A0A5C6FL32</accession>
<evidence type="ECO:0000256" key="5">
    <source>
        <dbReference type="ARBA" id="ARBA00022692"/>
    </source>
</evidence>
<dbReference type="InterPro" id="IPR027379">
    <property type="entry name" value="CLS_N"/>
</dbReference>
<dbReference type="Pfam" id="PF13091">
    <property type="entry name" value="PLDc_2"/>
    <property type="match status" value="2"/>
</dbReference>